<dbReference type="PANTHER" id="PTHR22550:SF5">
    <property type="entry name" value="LEUCINE ZIPPER PROTEIN 4"/>
    <property type="match status" value="1"/>
</dbReference>
<dbReference type="Gene3D" id="3.40.50.410">
    <property type="entry name" value="von Willebrand factor, type A domain"/>
    <property type="match status" value="1"/>
</dbReference>
<dbReference type="PANTHER" id="PTHR22550">
    <property type="entry name" value="SPORE GERMINATION PROTEIN"/>
    <property type="match status" value="1"/>
</dbReference>
<evidence type="ECO:0000256" key="5">
    <source>
        <dbReference type="SAM" id="Phobius"/>
    </source>
</evidence>
<dbReference type="InterPro" id="IPR002035">
    <property type="entry name" value="VWF_A"/>
</dbReference>
<feature type="non-terminal residue" evidence="7">
    <location>
        <position position="291"/>
    </location>
</feature>
<evidence type="ECO:0000313" key="7">
    <source>
        <dbReference type="EMBL" id="SVC04776.1"/>
    </source>
</evidence>
<evidence type="ECO:0000256" key="3">
    <source>
        <dbReference type="ARBA" id="ARBA00022989"/>
    </source>
</evidence>
<dbReference type="Pfam" id="PF00092">
    <property type="entry name" value="VWA"/>
    <property type="match status" value="1"/>
</dbReference>
<evidence type="ECO:0000259" key="6">
    <source>
        <dbReference type="PROSITE" id="PS50234"/>
    </source>
</evidence>
<accession>A0A382IYN4</accession>
<feature type="domain" description="VWFA" evidence="6">
    <location>
        <begin position="105"/>
        <end position="291"/>
    </location>
</feature>
<dbReference type="InterPro" id="IPR050768">
    <property type="entry name" value="UPF0353/GerABKA_families"/>
</dbReference>
<gene>
    <name evidence="7" type="ORF">METZ01_LOCUS257630</name>
</gene>
<keyword evidence="4 5" id="KW-0472">Membrane</keyword>
<evidence type="ECO:0000256" key="1">
    <source>
        <dbReference type="ARBA" id="ARBA00022475"/>
    </source>
</evidence>
<organism evidence="7">
    <name type="scientific">marine metagenome</name>
    <dbReference type="NCBI Taxonomy" id="408172"/>
    <lineage>
        <taxon>unclassified sequences</taxon>
        <taxon>metagenomes</taxon>
        <taxon>ecological metagenomes</taxon>
    </lineage>
</organism>
<keyword evidence="2 5" id="KW-0812">Transmembrane</keyword>
<evidence type="ECO:0000256" key="4">
    <source>
        <dbReference type="ARBA" id="ARBA00023136"/>
    </source>
</evidence>
<dbReference type="PROSITE" id="PS50234">
    <property type="entry name" value="VWFA"/>
    <property type="match status" value="1"/>
</dbReference>
<dbReference type="EMBL" id="UINC01070544">
    <property type="protein sequence ID" value="SVC04776.1"/>
    <property type="molecule type" value="Genomic_DNA"/>
</dbReference>
<protein>
    <recommendedName>
        <fullName evidence="6">VWFA domain-containing protein</fullName>
    </recommendedName>
</protein>
<dbReference type="AlphaFoldDB" id="A0A382IYN4"/>
<evidence type="ECO:0000256" key="2">
    <source>
        <dbReference type="ARBA" id="ARBA00022692"/>
    </source>
</evidence>
<proteinExistence type="predicted"/>
<sequence>MVPAFALLMADRWLPMAWRKPGQFWWLALLPVLGLFYVWALRRRERVMALFVEARLLPDLASGIAPHWQWLRMGLILLAFTTAVMALARPRWGSETIKTAQSNLDIVLAIDTSKSMLAGDLKPNRLERTKLAVKELKKIAPEDRFAIVPFSGAAFLQCPLTSEEGIFRQNIEAVRVGTIPMEGTSLSRMIETAAEAFVDEPTRQKVLVIFTDGEDHEGEAIEAAKLAKGDGMKIFTIGVGSAAGDVIAVRRCSACTTHNPTDRRNCITCNAHLPDTDYLKDENGELVQSQL</sequence>
<keyword evidence="1" id="KW-1003">Cell membrane</keyword>
<dbReference type="InterPro" id="IPR036465">
    <property type="entry name" value="vWFA_dom_sf"/>
</dbReference>
<reference evidence="7" key="1">
    <citation type="submission" date="2018-05" db="EMBL/GenBank/DDBJ databases">
        <authorList>
            <person name="Lanie J.A."/>
            <person name="Ng W.-L."/>
            <person name="Kazmierczak K.M."/>
            <person name="Andrzejewski T.M."/>
            <person name="Davidsen T.M."/>
            <person name="Wayne K.J."/>
            <person name="Tettelin H."/>
            <person name="Glass J.I."/>
            <person name="Rusch D."/>
            <person name="Podicherti R."/>
            <person name="Tsui H.-C.T."/>
            <person name="Winkler M.E."/>
        </authorList>
    </citation>
    <scope>NUCLEOTIDE SEQUENCE</scope>
</reference>
<keyword evidence="3 5" id="KW-1133">Transmembrane helix</keyword>
<feature type="transmembrane region" description="Helical" evidence="5">
    <location>
        <begin position="23"/>
        <end position="40"/>
    </location>
</feature>
<dbReference type="SMART" id="SM00327">
    <property type="entry name" value="VWA"/>
    <property type="match status" value="1"/>
</dbReference>
<feature type="transmembrane region" description="Helical" evidence="5">
    <location>
        <begin position="70"/>
        <end position="88"/>
    </location>
</feature>
<dbReference type="SUPFAM" id="SSF53300">
    <property type="entry name" value="vWA-like"/>
    <property type="match status" value="1"/>
</dbReference>
<name>A0A382IYN4_9ZZZZ</name>